<protein>
    <recommendedName>
        <fullName evidence="7">Ribosomal RNA small subunit methyltransferase H</fullName>
        <ecNumber evidence="7">2.1.1.199</ecNumber>
    </recommendedName>
    <alternativeName>
        <fullName evidence="7">16S rRNA m(4)C1402 methyltransferase</fullName>
    </alternativeName>
    <alternativeName>
        <fullName evidence="7">rRNA (cytosine-N(4)-)-methyltransferase RsmH</fullName>
    </alternativeName>
</protein>
<evidence type="ECO:0000256" key="5">
    <source>
        <dbReference type="ARBA" id="ARBA00022679"/>
    </source>
</evidence>
<dbReference type="InterPro" id="IPR002903">
    <property type="entry name" value="RsmH"/>
</dbReference>
<dbReference type="SUPFAM" id="SSF81799">
    <property type="entry name" value="Putative methyltransferase TM0872, insert domain"/>
    <property type="match status" value="1"/>
</dbReference>
<dbReference type="FunFam" id="1.10.150.170:FF:000001">
    <property type="entry name" value="Ribosomal RNA small subunit methyltransferase H"/>
    <property type="match status" value="1"/>
</dbReference>
<evidence type="ECO:0000256" key="1">
    <source>
        <dbReference type="ARBA" id="ARBA00010396"/>
    </source>
</evidence>
<evidence type="ECO:0000313" key="9">
    <source>
        <dbReference type="Proteomes" id="UP000243900"/>
    </source>
</evidence>
<proteinExistence type="inferred from homology"/>
<comment type="function">
    <text evidence="7">Specifically methylates the N4 position of cytidine in position 1402 (C1402) of 16S rRNA.</text>
</comment>
<dbReference type="Gene3D" id="3.40.50.150">
    <property type="entry name" value="Vaccinia Virus protein VP39"/>
    <property type="match status" value="1"/>
</dbReference>
<dbReference type="InterPro" id="IPR023397">
    <property type="entry name" value="SAM-dep_MeTrfase_MraW_recog"/>
</dbReference>
<comment type="similarity">
    <text evidence="1 7">Belongs to the methyltransferase superfamily. RsmH family.</text>
</comment>
<dbReference type="EMBL" id="PTQZ01000014">
    <property type="protein sequence ID" value="PQA50950.1"/>
    <property type="molecule type" value="Genomic_DNA"/>
</dbReference>
<feature type="binding site" evidence="7">
    <location>
        <begin position="34"/>
        <end position="36"/>
    </location>
    <ligand>
        <name>S-adenosyl-L-methionine</name>
        <dbReference type="ChEBI" id="CHEBI:59789"/>
    </ligand>
</feature>
<comment type="catalytic activity">
    <reaction evidence="7">
        <text>cytidine(1402) in 16S rRNA + S-adenosyl-L-methionine = N(4)-methylcytidine(1402) in 16S rRNA + S-adenosyl-L-homocysteine + H(+)</text>
        <dbReference type="Rhea" id="RHEA:42928"/>
        <dbReference type="Rhea" id="RHEA-COMP:10286"/>
        <dbReference type="Rhea" id="RHEA-COMP:10287"/>
        <dbReference type="ChEBI" id="CHEBI:15378"/>
        <dbReference type="ChEBI" id="CHEBI:57856"/>
        <dbReference type="ChEBI" id="CHEBI:59789"/>
        <dbReference type="ChEBI" id="CHEBI:74506"/>
        <dbReference type="ChEBI" id="CHEBI:82748"/>
        <dbReference type="EC" id="2.1.1.199"/>
    </reaction>
</comment>
<evidence type="ECO:0000256" key="6">
    <source>
        <dbReference type="ARBA" id="ARBA00022691"/>
    </source>
</evidence>
<reference evidence="9" key="1">
    <citation type="submission" date="2018-02" db="EMBL/GenBank/DDBJ databases">
        <title>Genome sequencing of Solimonas sp. HR-BB.</title>
        <authorList>
            <person name="Lee Y."/>
            <person name="Jeon C.O."/>
        </authorList>
    </citation>
    <scope>NUCLEOTIDE SEQUENCE [LARGE SCALE GENOMIC DNA]</scope>
    <source>
        <strain evidence="9">HR-E</strain>
    </source>
</reference>
<keyword evidence="5 7" id="KW-0808">Transferase</keyword>
<dbReference type="PANTHER" id="PTHR11265:SF0">
    <property type="entry name" value="12S RRNA N4-METHYLCYTIDINE METHYLTRANSFERASE"/>
    <property type="match status" value="1"/>
</dbReference>
<comment type="subcellular location">
    <subcellularLocation>
        <location evidence="7">Cytoplasm</location>
    </subcellularLocation>
</comment>
<feature type="binding site" evidence="7">
    <location>
        <position position="109"/>
    </location>
    <ligand>
        <name>S-adenosyl-L-methionine</name>
        <dbReference type="ChEBI" id="CHEBI:59789"/>
    </ligand>
</feature>
<evidence type="ECO:0000256" key="7">
    <source>
        <dbReference type="HAMAP-Rule" id="MF_01007"/>
    </source>
</evidence>
<dbReference type="HAMAP" id="MF_01007">
    <property type="entry name" value="16SrRNA_methyltr_H"/>
    <property type="match status" value="1"/>
</dbReference>
<dbReference type="GO" id="GO:0070475">
    <property type="term" value="P:rRNA base methylation"/>
    <property type="evidence" value="ECO:0007669"/>
    <property type="project" value="UniProtKB-UniRule"/>
</dbReference>
<comment type="caution">
    <text evidence="8">The sequence shown here is derived from an EMBL/GenBank/DDBJ whole genome shotgun (WGS) entry which is preliminary data.</text>
</comment>
<dbReference type="PANTHER" id="PTHR11265">
    <property type="entry name" value="S-ADENOSYL-METHYLTRANSFERASE MRAW"/>
    <property type="match status" value="1"/>
</dbReference>
<keyword evidence="4 7" id="KW-0489">Methyltransferase</keyword>
<evidence type="ECO:0000256" key="4">
    <source>
        <dbReference type="ARBA" id="ARBA00022603"/>
    </source>
</evidence>
<keyword evidence="9" id="KW-1185">Reference proteome</keyword>
<dbReference type="Pfam" id="PF01795">
    <property type="entry name" value="Methyltransf_5"/>
    <property type="match status" value="1"/>
</dbReference>
<dbReference type="InterPro" id="IPR029063">
    <property type="entry name" value="SAM-dependent_MTases_sf"/>
</dbReference>
<dbReference type="NCBIfam" id="TIGR00006">
    <property type="entry name" value="16S rRNA (cytosine(1402)-N(4))-methyltransferase RsmH"/>
    <property type="match status" value="1"/>
</dbReference>
<feature type="binding site" evidence="7">
    <location>
        <position position="102"/>
    </location>
    <ligand>
        <name>S-adenosyl-L-methionine</name>
        <dbReference type="ChEBI" id="CHEBI:59789"/>
    </ligand>
</feature>
<organism evidence="8 9">
    <name type="scientific">Amnimonas aquatica</name>
    <dbReference type="NCBI Taxonomy" id="2094561"/>
    <lineage>
        <taxon>Bacteria</taxon>
        <taxon>Pseudomonadati</taxon>
        <taxon>Pseudomonadota</taxon>
        <taxon>Gammaproteobacteria</taxon>
        <taxon>Moraxellales</taxon>
        <taxon>Moraxellaceae</taxon>
        <taxon>Amnimonas</taxon>
    </lineage>
</organism>
<evidence type="ECO:0000313" key="8">
    <source>
        <dbReference type="EMBL" id="PQA50950.1"/>
    </source>
</evidence>
<evidence type="ECO:0000256" key="2">
    <source>
        <dbReference type="ARBA" id="ARBA00022490"/>
    </source>
</evidence>
<dbReference type="Gene3D" id="1.10.150.170">
    <property type="entry name" value="Putative methyltransferase TM0872, insert domain"/>
    <property type="match status" value="1"/>
</dbReference>
<dbReference type="EC" id="2.1.1.199" evidence="7"/>
<keyword evidence="6 7" id="KW-0949">S-adenosyl-L-methionine</keyword>
<dbReference type="PIRSF" id="PIRSF004486">
    <property type="entry name" value="MraW"/>
    <property type="match status" value="1"/>
</dbReference>
<dbReference type="GO" id="GO:0071424">
    <property type="term" value="F:rRNA (cytosine-N4-)-methyltransferase activity"/>
    <property type="evidence" value="ECO:0007669"/>
    <property type="project" value="UniProtKB-UniRule"/>
</dbReference>
<keyword evidence="3 7" id="KW-0698">rRNA processing</keyword>
<dbReference type="SUPFAM" id="SSF53335">
    <property type="entry name" value="S-adenosyl-L-methionine-dependent methyltransferases"/>
    <property type="match status" value="1"/>
</dbReference>
<evidence type="ECO:0000256" key="3">
    <source>
        <dbReference type="ARBA" id="ARBA00022552"/>
    </source>
</evidence>
<dbReference type="OrthoDB" id="9806637at2"/>
<keyword evidence="2 7" id="KW-0963">Cytoplasm</keyword>
<dbReference type="AlphaFoldDB" id="A0A2P6AUW7"/>
<dbReference type="RefSeq" id="WP_105191115.1">
    <property type="nucleotide sequence ID" value="NZ_PTQZ01000014.1"/>
</dbReference>
<accession>A0A2P6AUW7</accession>
<feature type="binding site" evidence="7">
    <location>
        <position position="54"/>
    </location>
    <ligand>
        <name>S-adenosyl-L-methionine</name>
        <dbReference type="ChEBI" id="CHEBI:59789"/>
    </ligand>
</feature>
<dbReference type="GO" id="GO:0005737">
    <property type="term" value="C:cytoplasm"/>
    <property type="evidence" value="ECO:0007669"/>
    <property type="project" value="UniProtKB-SubCell"/>
</dbReference>
<feature type="binding site" evidence="7">
    <location>
        <position position="80"/>
    </location>
    <ligand>
        <name>S-adenosyl-L-methionine</name>
        <dbReference type="ChEBI" id="CHEBI:59789"/>
    </ligand>
</feature>
<dbReference type="Proteomes" id="UP000243900">
    <property type="component" value="Unassembled WGS sequence"/>
</dbReference>
<name>A0A2P6AUW7_9GAMM</name>
<sequence>MNGFQHLTVLCEETVDAVLGDRKGCYVDATFGRGGHSRQLLASLAPEARLIAFDKDPEAIAAGEALAAADARFSIVHDSFATLAAHVEALGLTGRVTGLLADLGVSSPQLDDAARGFSFMNDGPLDMRMDPTRGVSAADWLAGVSEADLADALKTYGEERHARRIARALVAARAKAAITTTRQLAELVAAAHPAWEKHKHPATRSFQAIRIVVNRELGDLEDFLDQALAVLAPGGRLAVISFHSLEDRLVKQFIQKAVKGDDFPPGLPVTWQQLRPQLKKIGKAVEPSEAEVDRNPRARSARLRIAERLAEAGA</sequence>
<gene>
    <name evidence="7" type="primary">rsmH</name>
    <name evidence="8" type="ORF">C5O18_01530</name>
</gene>